<proteinExistence type="predicted"/>
<dbReference type="EMBL" id="BART01014378">
    <property type="protein sequence ID" value="GAG87954.1"/>
    <property type="molecule type" value="Genomic_DNA"/>
</dbReference>
<reference evidence="1" key="1">
    <citation type="journal article" date="2014" name="Front. Microbiol.">
        <title>High frequency of phylogenetically diverse reductive dehalogenase-homologous genes in deep subseafloor sedimentary metagenomes.</title>
        <authorList>
            <person name="Kawai M."/>
            <person name="Futagami T."/>
            <person name="Toyoda A."/>
            <person name="Takaki Y."/>
            <person name="Nishi S."/>
            <person name="Hori S."/>
            <person name="Arai W."/>
            <person name="Tsubouchi T."/>
            <person name="Morono Y."/>
            <person name="Uchiyama I."/>
            <person name="Ito T."/>
            <person name="Fujiyama A."/>
            <person name="Inagaki F."/>
            <person name="Takami H."/>
        </authorList>
    </citation>
    <scope>NUCLEOTIDE SEQUENCE</scope>
    <source>
        <strain evidence="1">Expedition CK06-06</strain>
    </source>
</reference>
<accession>X1AXQ2</accession>
<comment type="caution">
    <text evidence="1">The sequence shown here is derived from an EMBL/GenBank/DDBJ whole genome shotgun (WGS) entry which is preliminary data.</text>
</comment>
<dbReference type="AlphaFoldDB" id="X1AXQ2"/>
<name>X1AXQ2_9ZZZZ</name>
<evidence type="ECO:0000313" key="1">
    <source>
        <dbReference type="EMBL" id="GAG87954.1"/>
    </source>
</evidence>
<sequence>FEIKFQDKFAATFEEKGSSFIEGLFIESIQYDALSFFLEKLGGGTEIKGKEFAGKIEEYFLTSTQAQQDALIYEFFYTRMNRILLRYAESFFTGPMDIYMRFDYNPSTQIGWEHETFSFMFIASYFLKAFD</sequence>
<protein>
    <submittedName>
        <fullName evidence="1">Uncharacterized protein</fullName>
    </submittedName>
</protein>
<organism evidence="1">
    <name type="scientific">marine sediment metagenome</name>
    <dbReference type="NCBI Taxonomy" id="412755"/>
    <lineage>
        <taxon>unclassified sequences</taxon>
        <taxon>metagenomes</taxon>
        <taxon>ecological metagenomes</taxon>
    </lineage>
</organism>
<gene>
    <name evidence="1" type="ORF">S01H4_28731</name>
</gene>
<feature type="non-terminal residue" evidence="1">
    <location>
        <position position="1"/>
    </location>
</feature>